<accession>A0A2C7A773</accession>
<dbReference type="SUPFAM" id="SSF55785">
    <property type="entry name" value="PYP-like sensor domain (PAS domain)"/>
    <property type="match status" value="2"/>
</dbReference>
<evidence type="ECO:0000259" key="11">
    <source>
        <dbReference type="PROSITE" id="PS50109"/>
    </source>
</evidence>
<evidence type="ECO:0000256" key="6">
    <source>
        <dbReference type="ARBA" id="ARBA00022777"/>
    </source>
</evidence>
<sequence length="702" mass="75197">MRGAAIGAGSSRRSLEAALRDRTNRLALLSEIGARLLGAGDPDEALAALLPALSARLGADAVFSHVPTAGGWALKAAAGLDPGKAEALGRLPFVAAVCDQVARTRQFAHRAALRRSADPAARPAAALGFRAYLCFPLLAGQEVLGTLAFATEQADRFDNDNVTFLGMVAHYGAAAWLRRRAEQASREAERRSRVLLEAAPVSIALLERGSLRVRQASRRACQELGHSMEAFTSLRVPDFEAAIPGERSLAEVASQLGTSGGEVRTRFRHRAGDSLDMLVRAEPVELDGESLIYAAWTNVTELSRTRRALEESQDQLRSILDTVPDAMIVIDDQGRVVSFSTAAERLFGWPAAEALGQDVSILMPEPDRARHPGYLSHHLRTGERRVIGIGRRVRGQRRDGSLFPMELSVGEASSGGKRLFTGFVRDLTEQEASQRRLADLQAELHHVARLSVAGEMASALAHELNQPLTAIASSMRAALRLLEASPVHGALPPRALEAMHRAACQSLRAGQIMQRLRDFVVKGEAEKEPASLPGIIAEARELALPGIAQPGIGIEIRLEPDLPPVLVDRVQVQQVLLNLVRNAVEALGEPDGDRARNPAEGRTEGRARQVTVTARRAGGGMVEVAVLDTGPGLSPAVADRLFEPFVTTKRGGMGVGLSICRSIVEAHGGRLWSEANPGGGAAFRFTLPPAPCRSSPPQEEEP</sequence>
<dbReference type="EC" id="2.7.13.3" evidence="2"/>
<evidence type="ECO:0000313" key="15">
    <source>
        <dbReference type="Proteomes" id="UP000223527"/>
    </source>
</evidence>
<dbReference type="FunFam" id="3.30.450.20:FF:000060">
    <property type="entry name" value="Sensor protein FixL"/>
    <property type="match status" value="1"/>
</dbReference>
<evidence type="ECO:0000259" key="13">
    <source>
        <dbReference type="PROSITE" id="PS50113"/>
    </source>
</evidence>
<evidence type="ECO:0000256" key="4">
    <source>
        <dbReference type="ARBA" id="ARBA00022679"/>
    </source>
</evidence>
<dbReference type="EMBL" id="PDNU01000061">
    <property type="protein sequence ID" value="PHK93185.1"/>
    <property type="molecule type" value="Genomic_DNA"/>
</dbReference>
<dbReference type="InterPro" id="IPR000014">
    <property type="entry name" value="PAS"/>
</dbReference>
<dbReference type="InterPro" id="IPR013767">
    <property type="entry name" value="PAS_fold"/>
</dbReference>
<dbReference type="SMART" id="SM00065">
    <property type="entry name" value="GAF"/>
    <property type="match status" value="1"/>
</dbReference>
<evidence type="ECO:0000256" key="5">
    <source>
        <dbReference type="ARBA" id="ARBA00022741"/>
    </source>
</evidence>
<evidence type="ECO:0000256" key="8">
    <source>
        <dbReference type="ARBA" id="ARBA00023012"/>
    </source>
</evidence>
<evidence type="ECO:0000313" key="14">
    <source>
        <dbReference type="EMBL" id="PHK93185.1"/>
    </source>
</evidence>
<dbReference type="PRINTS" id="PR00344">
    <property type="entry name" value="BCTRLSENSOR"/>
</dbReference>
<dbReference type="InterPro" id="IPR000700">
    <property type="entry name" value="PAS-assoc_C"/>
</dbReference>
<dbReference type="PROSITE" id="PS50109">
    <property type="entry name" value="HIS_KIN"/>
    <property type="match status" value="1"/>
</dbReference>
<dbReference type="SUPFAM" id="SSF55874">
    <property type="entry name" value="ATPase domain of HSP90 chaperone/DNA topoisomerase II/histidine kinase"/>
    <property type="match status" value="1"/>
</dbReference>
<keyword evidence="8" id="KW-0902">Two-component regulatory system</keyword>
<dbReference type="Gene3D" id="1.10.287.130">
    <property type="match status" value="1"/>
</dbReference>
<dbReference type="InterPro" id="IPR004358">
    <property type="entry name" value="Sig_transdc_His_kin-like_C"/>
</dbReference>
<dbReference type="SUPFAM" id="SSF47384">
    <property type="entry name" value="Homodimeric domain of signal transducing histidine kinase"/>
    <property type="match status" value="1"/>
</dbReference>
<dbReference type="GO" id="GO:0000155">
    <property type="term" value="F:phosphorelay sensor kinase activity"/>
    <property type="evidence" value="ECO:0007669"/>
    <property type="project" value="InterPro"/>
</dbReference>
<dbReference type="Pfam" id="PF02518">
    <property type="entry name" value="HATPase_c"/>
    <property type="match status" value="1"/>
</dbReference>
<dbReference type="Gene3D" id="3.30.450.20">
    <property type="entry name" value="PAS domain"/>
    <property type="match status" value="2"/>
</dbReference>
<organism evidence="14 15">
    <name type="scientific">Teichococcus rhizosphaerae</name>
    <dbReference type="NCBI Taxonomy" id="1335062"/>
    <lineage>
        <taxon>Bacteria</taxon>
        <taxon>Pseudomonadati</taxon>
        <taxon>Pseudomonadota</taxon>
        <taxon>Alphaproteobacteria</taxon>
        <taxon>Acetobacterales</taxon>
        <taxon>Roseomonadaceae</taxon>
        <taxon>Roseomonas</taxon>
    </lineage>
</organism>
<feature type="domain" description="Histidine kinase" evidence="11">
    <location>
        <begin position="459"/>
        <end position="691"/>
    </location>
</feature>
<keyword evidence="7" id="KW-0067">ATP-binding</keyword>
<dbReference type="InterPro" id="IPR003594">
    <property type="entry name" value="HATPase_dom"/>
</dbReference>
<dbReference type="CDD" id="cd00082">
    <property type="entry name" value="HisKA"/>
    <property type="match status" value="1"/>
</dbReference>
<dbReference type="InterPro" id="IPR035965">
    <property type="entry name" value="PAS-like_dom_sf"/>
</dbReference>
<dbReference type="CDD" id="cd00130">
    <property type="entry name" value="PAS"/>
    <property type="match status" value="1"/>
</dbReference>
<dbReference type="InterPro" id="IPR029016">
    <property type="entry name" value="GAF-like_dom_sf"/>
</dbReference>
<dbReference type="InterPro" id="IPR005467">
    <property type="entry name" value="His_kinase_dom"/>
</dbReference>
<dbReference type="Pfam" id="PF13188">
    <property type="entry name" value="PAS_8"/>
    <property type="match status" value="1"/>
</dbReference>
<dbReference type="SMART" id="SM00091">
    <property type="entry name" value="PAS"/>
    <property type="match status" value="2"/>
</dbReference>
<comment type="function">
    <text evidence="9">Putative oxygen sensor; modulates the activity of FixJ, a transcriptional activator of nitrogen fixation fixK gene. FixL probably acts as a kinase that phosphorylates FixJ.</text>
</comment>
<evidence type="ECO:0000256" key="3">
    <source>
        <dbReference type="ARBA" id="ARBA00022553"/>
    </source>
</evidence>
<dbReference type="OrthoDB" id="9795133at2"/>
<keyword evidence="6" id="KW-0418">Kinase</keyword>
<dbReference type="Proteomes" id="UP000223527">
    <property type="component" value="Unassembled WGS sequence"/>
</dbReference>
<dbReference type="Gene3D" id="3.30.450.40">
    <property type="match status" value="1"/>
</dbReference>
<evidence type="ECO:0000256" key="9">
    <source>
        <dbReference type="ARBA" id="ARBA00059827"/>
    </source>
</evidence>
<name>A0A2C7A773_9PROT</name>
<keyword evidence="3" id="KW-0597">Phosphoprotein</keyword>
<evidence type="ECO:0000259" key="12">
    <source>
        <dbReference type="PROSITE" id="PS50112"/>
    </source>
</evidence>
<keyword evidence="5" id="KW-0547">Nucleotide-binding</keyword>
<dbReference type="PANTHER" id="PTHR43065:SF10">
    <property type="entry name" value="PEROXIDE STRESS-ACTIVATED HISTIDINE KINASE MAK3"/>
    <property type="match status" value="1"/>
</dbReference>
<dbReference type="PANTHER" id="PTHR43065">
    <property type="entry name" value="SENSOR HISTIDINE KINASE"/>
    <property type="match status" value="1"/>
</dbReference>
<comment type="caution">
    <text evidence="14">The sequence shown here is derived from an EMBL/GenBank/DDBJ whole genome shotgun (WGS) entry which is preliminary data.</text>
</comment>
<evidence type="ECO:0000256" key="7">
    <source>
        <dbReference type="ARBA" id="ARBA00022840"/>
    </source>
</evidence>
<evidence type="ECO:0000256" key="2">
    <source>
        <dbReference type="ARBA" id="ARBA00012438"/>
    </source>
</evidence>
<evidence type="ECO:0000256" key="10">
    <source>
        <dbReference type="ARBA" id="ARBA00070616"/>
    </source>
</evidence>
<dbReference type="PROSITE" id="PS50113">
    <property type="entry name" value="PAC"/>
    <property type="match status" value="1"/>
</dbReference>
<dbReference type="PROSITE" id="PS50112">
    <property type="entry name" value="PAS"/>
    <property type="match status" value="1"/>
</dbReference>
<dbReference type="Pfam" id="PF00989">
    <property type="entry name" value="PAS"/>
    <property type="match status" value="1"/>
</dbReference>
<dbReference type="NCBIfam" id="TIGR00229">
    <property type="entry name" value="sensory_box"/>
    <property type="match status" value="1"/>
</dbReference>
<dbReference type="SMART" id="SM00387">
    <property type="entry name" value="HATPase_c"/>
    <property type="match status" value="1"/>
</dbReference>
<comment type="catalytic activity">
    <reaction evidence="1">
        <text>ATP + protein L-histidine = ADP + protein N-phospho-L-histidine.</text>
        <dbReference type="EC" id="2.7.13.3"/>
    </reaction>
</comment>
<keyword evidence="4" id="KW-0808">Transferase</keyword>
<feature type="domain" description="PAS" evidence="12">
    <location>
        <begin position="312"/>
        <end position="365"/>
    </location>
</feature>
<keyword evidence="15" id="KW-1185">Reference proteome</keyword>
<dbReference type="GO" id="GO:0006355">
    <property type="term" value="P:regulation of DNA-templated transcription"/>
    <property type="evidence" value="ECO:0007669"/>
    <property type="project" value="InterPro"/>
</dbReference>
<dbReference type="AlphaFoldDB" id="A0A2C7A773"/>
<dbReference type="InterPro" id="IPR003018">
    <property type="entry name" value="GAF"/>
</dbReference>
<protein>
    <recommendedName>
        <fullName evidence="10">Sensor protein FixL</fullName>
        <ecNumber evidence="2">2.7.13.3</ecNumber>
    </recommendedName>
</protein>
<dbReference type="InterPro" id="IPR036890">
    <property type="entry name" value="HATPase_C_sf"/>
</dbReference>
<evidence type="ECO:0000256" key="1">
    <source>
        <dbReference type="ARBA" id="ARBA00000085"/>
    </source>
</evidence>
<dbReference type="Pfam" id="PF13185">
    <property type="entry name" value="GAF_2"/>
    <property type="match status" value="1"/>
</dbReference>
<reference evidence="14 15" key="1">
    <citation type="submission" date="2017-10" db="EMBL/GenBank/DDBJ databases">
        <authorList>
            <person name="Banno H."/>
            <person name="Chua N.-H."/>
        </authorList>
    </citation>
    <scope>NUCLEOTIDE SEQUENCE [LARGE SCALE GENOMIC DNA]</scope>
    <source>
        <strain evidence="14 15">YW11</strain>
    </source>
</reference>
<dbReference type="Gene3D" id="3.30.565.10">
    <property type="entry name" value="Histidine kinase-like ATPase, C-terminal domain"/>
    <property type="match status" value="1"/>
</dbReference>
<dbReference type="InterPro" id="IPR003661">
    <property type="entry name" value="HisK_dim/P_dom"/>
</dbReference>
<gene>
    <name evidence="14" type="ORF">CR162_19975</name>
</gene>
<proteinExistence type="predicted"/>
<dbReference type="SUPFAM" id="SSF55781">
    <property type="entry name" value="GAF domain-like"/>
    <property type="match status" value="1"/>
</dbReference>
<feature type="domain" description="PAC" evidence="13">
    <location>
        <begin position="380"/>
        <end position="439"/>
    </location>
</feature>
<dbReference type="GO" id="GO:0005524">
    <property type="term" value="F:ATP binding"/>
    <property type="evidence" value="ECO:0007669"/>
    <property type="project" value="UniProtKB-KW"/>
</dbReference>
<dbReference type="InterPro" id="IPR036097">
    <property type="entry name" value="HisK_dim/P_sf"/>
</dbReference>